<dbReference type="SMART" id="SM01406">
    <property type="entry name" value="PAPA-1"/>
    <property type="match status" value="1"/>
</dbReference>
<dbReference type="PANTHER" id="PTHR21561:SF12">
    <property type="entry name" value="INO80 COMPLEX SUBUNIT B"/>
    <property type="match status" value="1"/>
</dbReference>
<dbReference type="VEuPathDB" id="FungiDB:jhhlp_001561"/>
<feature type="domain" description="INO80 complex subunit B-like conserved region" evidence="2">
    <location>
        <begin position="334"/>
        <end position="455"/>
    </location>
</feature>
<evidence type="ECO:0000256" key="1">
    <source>
        <dbReference type="SAM" id="MobiDB-lite"/>
    </source>
</evidence>
<comment type="caution">
    <text evidence="3">The sequence shown here is derived from an EMBL/GenBank/DDBJ whole genome shotgun (WGS) entry which is preliminary data.</text>
</comment>
<feature type="region of interest" description="Disordered" evidence="1">
    <location>
        <begin position="1"/>
        <end position="445"/>
    </location>
</feature>
<evidence type="ECO:0000313" key="4">
    <source>
        <dbReference type="Proteomes" id="UP000233524"/>
    </source>
</evidence>
<dbReference type="OrthoDB" id="2021186at2759"/>
<dbReference type="PANTHER" id="PTHR21561">
    <property type="entry name" value="INO80 COMPLEX SUBUNIT B"/>
    <property type="match status" value="1"/>
</dbReference>
<dbReference type="GO" id="GO:0031011">
    <property type="term" value="C:Ino80 complex"/>
    <property type="evidence" value="ECO:0007669"/>
    <property type="project" value="InterPro"/>
</dbReference>
<feature type="compositionally biased region" description="Polar residues" evidence="1">
    <location>
        <begin position="391"/>
        <end position="418"/>
    </location>
</feature>
<sequence>MTGRPRRSAALRANEAITDMAEANDRPMSSRSDRRSGRTSGATVSREPPSSPDHLNLNIKVSSNKLRQATVGRDGVRTEQQISVNSRDSFSGSQIAAGKRNRGGRKNYVVDSDSDEEEDAEMEEDEDESAEHDDDEEEEEEEEEDEDMDGLGEEDADGEADGMELDADGDADGDADDDLGDGEGDVDMDVSITVGRSSKPAPKAKPAPRVSAPKPAPVYEDDDDDDLSDPGPSDIEETITYGETMLGGGDEEDEDAEGEEEIEVAAEEDEEQDGEGDDDDGELDSDEEGGGSGAEAPDLSKMTRRQRARFEDTPTEYMKLSDEVQVKKHFTAEEHAMRRAEMARRRRNLSEKRTEEVKVRLRGGPASSPPPLSPTSNFLLRPRTNAKCLGTTPSLDGNHQQAPQETSPKTNCRTNPVTGAQEDDGPGPEHPKPDPTTFRWVSDRAGSRVALPDELLASQAGNVFRTGGLRSGKMVEEVQ</sequence>
<reference evidence="3 4" key="1">
    <citation type="journal article" date="2017" name="G3 (Bethesda)">
        <title>First Draft Genome Sequence of the Pathogenic Fungus Lomentospora prolificans (Formerly Scedosporium prolificans).</title>
        <authorList>
            <person name="Luo R."/>
            <person name="Zimin A."/>
            <person name="Workman R."/>
            <person name="Fan Y."/>
            <person name="Pertea G."/>
            <person name="Grossman N."/>
            <person name="Wear M.P."/>
            <person name="Jia B."/>
            <person name="Miller H."/>
            <person name="Casadevall A."/>
            <person name="Timp W."/>
            <person name="Zhang S.X."/>
            <person name="Salzberg S.L."/>
        </authorList>
    </citation>
    <scope>NUCLEOTIDE SEQUENCE [LARGE SCALE GENOMIC DNA]</scope>
    <source>
        <strain evidence="3 4">JHH-5317</strain>
    </source>
</reference>
<dbReference type="Proteomes" id="UP000233524">
    <property type="component" value="Unassembled WGS sequence"/>
</dbReference>
<dbReference type="InParanoid" id="A0A2N3NIM4"/>
<keyword evidence="4" id="KW-1185">Reference proteome</keyword>
<feature type="compositionally biased region" description="Polar residues" evidence="1">
    <location>
        <begin position="78"/>
        <end position="94"/>
    </location>
</feature>
<evidence type="ECO:0000313" key="3">
    <source>
        <dbReference type="EMBL" id="PKS12261.1"/>
    </source>
</evidence>
<dbReference type="InterPro" id="IPR029523">
    <property type="entry name" value="INO80B/Ies2"/>
</dbReference>
<dbReference type="GO" id="GO:0006338">
    <property type="term" value="P:chromatin remodeling"/>
    <property type="evidence" value="ECO:0007669"/>
    <property type="project" value="InterPro"/>
</dbReference>
<feature type="compositionally biased region" description="Acidic residues" evidence="1">
    <location>
        <begin position="249"/>
        <end position="289"/>
    </location>
</feature>
<dbReference type="InterPro" id="IPR006880">
    <property type="entry name" value="INO80B_C"/>
</dbReference>
<feature type="compositionally biased region" description="Acidic residues" evidence="1">
    <location>
        <begin position="112"/>
        <end position="188"/>
    </location>
</feature>
<gene>
    <name evidence="3" type="ORF">jhhlp_001561</name>
</gene>
<feature type="compositionally biased region" description="Basic and acidic residues" evidence="1">
    <location>
        <begin position="319"/>
        <end position="359"/>
    </location>
</feature>
<protein>
    <recommendedName>
        <fullName evidence="2">INO80 complex subunit B-like conserved region domain-containing protein</fullName>
    </recommendedName>
</protein>
<dbReference type="STRING" id="41688.A0A2N3NIM4"/>
<name>A0A2N3NIM4_9PEZI</name>
<feature type="compositionally biased region" description="Acidic residues" evidence="1">
    <location>
        <begin position="219"/>
        <end position="228"/>
    </location>
</feature>
<accession>A0A2N3NIM4</accession>
<organism evidence="3 4">
    <name type="scientific">Lomentospora prolificans</name>
    <dbReference type="NCBI Taxonomy" id="41688"/>
    <lineage>
        <taxon>Eukaryota</taxon>
        <taxon>Fungi</taxon>
        <taxon>Dikarya</taxon>
        <taxon>Ascomycota</taxon>
        <taxon>Pezizomycotina</taxon>
        <taxon>Sordariomycetes</taxon>
        <taxon>Hypocreomycetidae</taxon>
        <taxon>Microascales</taxon>
        <taxon>Microascaceae</taxon>
        <taxon>Lomentospora</taxon>
    </lineage>
</organism>
<evidence type="ECO:0000259" key="2">
    <source>
        <dbReference type="SMART" id="SM01406"/>
    </source>
</evidence>
<dbReference type="AlphaFoldDB" id="A0A2N3NIM4"/>
<dbReference type="Pfam" id="PF04795">
    <property type="entry name" value="PAPA-1"/>
    <property type="match status" value="1"/>
</dbReference>
<dbReference type="EMBL" id="NLAX01000004">
    <property type="protein sequence ID" value="PKS12261.1"/>
    <property type="molecule type" value="Genomic_DNA"/>
</dbReference>
<proteinExistence type="predicted"/>